<dbReference type="InterPro" id="IPR019269">
    <property type="entry name" value="BLOC1_su2"/>
</dbReference>
<dbReference type="GO" id="GO:0043015">
    <property type="term" value="F:gamma-tubulin binding"/>
    <property type="evidence" value="ECO:0007669"/>
    <property type="project" value="TreeGrafter"/>
</dbReference>
<dbReference type="GeneID" id="100906096"/>
<feature type="coiled-coil region" evidence="2">
    <location>
        <begin position="72"/>
        <end position="106"/>
    </location>
</feature>
<protein>
    <submittedName>
        <fullName evidence="4">Biogenesis of lysosome-related organelles complex 1 subunit 2-like</fullName>
    </submittedName>
</protein>
<evidence type="ECO:0000313" key="3">
    <source>
        <dbReference type="Proteomes" id="UP000694867"/>
    </source>
</evidence>
<evidence type="ECO:0000256" key="1">
    <source>
        <dbReference type="ARBA" id="ARBA00008468"/>
    </source>
</evidence>
<evidence type="ECO:0000256" key="2">
    <source>
        <dbReference type="SAM" id="Coils"/>
    </source>
</evidence>
<dbReference type="Pfam" id="PF10046">
    <property type="entry name" value="BLOC1_2"/>
    <property type="match status" value="1"/>
</dbReference>
<keyword evidence="3" id="KW-1185">Reference proteome</keyword>
<dbReference type="KEGG" id="goe:100906096"/>
<dbReference type="PANTHER" id="PTHR46479:SF1">
    <property type="entry name" value="BIOGENESIS OF LYSOSOME-RELATED ORGANELLES COMPLEX 1 SUBUNIT 2"/>
    <property type="match status" value="1"/>
</dbReference>
<dbReference type="GO" id="GO:0031083">
    <property type="term" value="C:BLOC-1 complex"/>
    <property type="evidence" value="ECO:0007669"/>
    <property type="project" value="TreeGrafter"/>
</dbReference>
<evidence type="ECO:0000313" key="4">
    <source>
        <dbReference type="RefSeq" id="XP_003737681.1"/>
    </source>
</evidence>
<dbReference type="GO" id="GO:0099078">
    <property type="term" value="C:BORC complex"/>
    <property type="evidence" value="ECO:0007669"/>
    <property type="project" value="TreeGrafter"/>
</dbReference>
<comment type="similarity">
    <text evidence="1">Belongs to the BLOC1S2 family.</text>
</comment>
<organism evidence="3 4">
    <name type="scientific">Galendromus occidentalis</name>
    <name type="common">western predatory mite</name>
    <dbReference type="NCBI Taxonomy" id="34638"/>
    <lineage>
        <taxon>Eukaryota</taxon>
        <taxon>Metazoa</taxon>
        <taxon>Ecdysozoa</taxon>
        <taxon>Arthropoda</taxon>
        <taxon>Chelicerata</taxon>
        <taxon>Arachnida</taxon>
        <taxon>Acari</taxon>
        <taxon>Parasitiformes</taxon>
        <taxon>Mesostigmata</taxon>
        <taxon>Gamasina</taxon>
        <taxon>Phytoseioidea</taxon>
        <taxon>Phytoseiidae</taxon>
        <taxon>Typhlodrominae</taxon>
        <taxon>Galendromus</taxon>
    </lineage>
</organism>
<dbReference type="GO" id="GO:0016197">
    <property type="term" value="P:endosomal transport"/>
    <property type="evidence" value="ECO:0007669"/>
    <property type="project" value="TreeGrafter"/>
</dbReference>
<dbReference type="AlphaFoldDB" id="A0AAJ6VUW0"/>
<name>A0AAJ6VUW0_9ACAR</name>
<dbReference type="GO" id="GO:0032418">
    <property type="term" value="P:lysosome localization"/>
    <property type="evidence" value="ECO:0007669"/>
    <property type="project" value="TreeGrafter"/>
</dbReference>
<proteinExistence type="inferred from homology"/>
<dbReference type="GO" id="GO:0000930">
    <property type="term" value="C:gamma-tubulin complex"/>
    <property type="evidence" value="ECO:0007669"/>
    <property type="project" value="TreeGrafter"/>
</dbReference>
<accession>A0AAJ6VUW0</accession>
<keyword evidence="2" id="KW-0175">Coiled coil</keyword>
<sequence length="111" mass="12527">MEQAADKMFSSTADFLRTEVNAVVDDFQQLKAMHKAVLHKYEDLKKTTQVIGGALEAPEDQYKDLAPILTQLDDIEEDVSNLEQAAFKLDSDCKQLEQKLRSLESIVVSRP</sequence>
<dbReference type="PANTHER" id="PTHR46479">
    <property type="entry name" value="BIOGENESIS OF LYSOSOME-RELATED ORGANELLES COMPLEX 1 SUBUNIT 2"/>
    <property type="match status" value="1"/>
</dbReference>
<dbReference type="RefSeq" id="XP_003737681.1">
    <property type="nucleotide sequence ID" value="XM_003737633.1"/>
</dbReference>
<reference evidence="4" key="1">
    <citation type="submission" date="2025-08" db="UniProtKB">
        <authorList>
            <consortium name="RefSeq"/>
        </authorList>
    </citation>
    <scope>IDENTIFICATION</scope>
</reference>
<gene>
    <name evidence="4" type="primary">LOC100906096</name>
</gene>
<dbReference type="Proteomes" id="UP000694867">
    <property type="component" value="Unplaced"/>
</dbReference>